<evidence type="ECO:0000313" key="3">
    <source>
        <dbReference type="EMBL" id="KAF3484984.1"/>
    </source>
</evidence>
<evidence type="ECO:0000256" key="1">
    <source>
        <dbReference type="SAM" id="Phobius"/>
    </source>
</evidence>
<dbReference type="Pfam" id="PF13966">
    <property type="entry name" value="zf-RVT"/>
    <property type="match status" value="1"/>
</dbReference>
<evidence type="ECO:0000313" key="4">
    <source>
        <dbReference type="Proteomes" id="UP000712600"/>
    </source>
</evidence>
<keyword evidence="1" id="KW-0472">Membrane</keyword>
<dbReference type="Proteomes" id="UP000712600">
    <property type="component" value="Unassembled WGS sequence"/>
</dbReference>
<keyword evidence="1" id="KW-1133">Transmembrane helix</keyword>
<name>A0A8S9MX10_BRACR</name>
<feature type="transmembrane region" description="Helical" evidence="1">
    <location>
        <begin position="313"/>
        <end position="336"/>
    </location>
</feature>
<proteinExistence type="predicted"/>
<sequence length="346" mass="38539">MSINLRVSDLLCPLSNDWDLGKVRAVLPHYEDEIRSLITSSAPSRDRLAWLPDKSGLYTTRSGYTVGMNLLRSPEMQTPPQDPATHSPFDWLKNIWNIHTAPKIKDFLWRVARKAIPVSENLASSGITPFFCKSCGGIEDDLHVFLHCAAQVWELVPMVSIPSPLAPSIKTLISESLQLINLPPSGVAIPLWPWVLWSLWKARNKRCFEDRTYSATEIVSKAISDAREWQDSQTHFAEDISLAHNRLARHPLLRVNTSGPTCHVDAAWDARSGMCGLGGLFSGSPTRTRLPRISATQSLVSSALMAEALTIRLAVMTAAFLNIKTVAIMSYSLTLIKMLKQKETRL</sequence>
<protein>
    <recommendedName>
        <fullName evidence="2">Reverse transcriptase zinc-binding domain-containing protein</fullName>
    </recommendedName>
</protein>
<dbReference type="PANTHER" id="PTHR34146:SF3">
    <property type="entry name" value="POLYNUCLEOTIDYL TRANSFERASE, RIBONUCLEASE H-LIKE SUPERFAMILY PROTEIN"/>
    <property type="match status" value="1"/>
</dbReference>
<accession>A0A8S9MX10</accession>
<dbReference type="PANTHER" id="PTHR34146">
    <property type="entry name" value="POLYNUCLEOTIDYL TRANSFERASE, RIBONUCLEASE H-LIKE SUPERFAMILY PROTEIN-RELATED"/>
    <property type="match status" value="1"/>
</dbReference>
<evidence type="ECO:0000259" key="2">
    <source>
        <dbReference type="Pfam" id="PF13966"/>
    </source>
</evidence>
<organism evidence="3 4">
    <name type="scientific">Brassica cretica</name>
    <name type="common">Mustard</name>
    <dbReference type="NCBI Taxonomy" id="69181"/>
    <lineage>
        <taxon>Eukaryota</taxon>
        <taxon>Viridiplantae</taxon>
        <taxon>Streptophyta</taxon>
        <taxon>Embryophyta</taxon>
        <taxon>Tracheophyta</taxon>
        <taxon>Spermatophyta</taxon>
        <taxon>Magnoliopsida</taxon>
        <taxon>eudicotyledons</taxon>
        <taxon>Gunneridae</taxon>
        <taxon>Pentapetalae</taxon>
        <taxon>rosids</taxon>
        <taxon>malvids</taxon>
        <taxon>Brassicales</taxon>
        <taxon>Brassicaceae</taxon>
        <taxon>Brassiceae</taxon>
        <taxon>Brassica</taxon>
    </lineage>
</organism>
<dbReference type="InterPro" id="IPR026960">
    <property type="entry name" value="RVT-Znf"/>
</dbReference>
<reference evidence="3" key="1">
    <citation type="submission" date="2019-12" db="EMBL/GenBank/DDBJ databases">
        <title>Genome sequencing and annotation of Brassica cretica.</title>
        <authorList>
            <person name="Studholme D.J."/>
            <person name="Sarris P."/>
        </authorList>
    </citation>
    <scope>NUCLEOTIDE SEQUENCE</scope>
    <source>
        <strain evidence="3">PFS-109/04</strain>
        <tissue evidence="3">Leaf</tissue>
    </source>
</reference>
<feature type="domain" description="Reverse transcriptase zinc-binding" evidence="2">
    <location>
        <begin position="88"/>
        <end position="153"/>
    </location>
</feature>
<gene>
    <name evidence="3" type="ORF">F2Q69_00052692</name>
</gene>
<keyword evidence="1" id="KW-0812">Transmembrane</keyword>
<dbReference type="AlphaFoldDB" id="A0A8S9MX10"/>
<comment type="caution">
    <text evidence="3">The sequence shown here is derived from an EMBL/GenBank/DDBJ whole genome shotgun (WGS) entry which is preliminary data.</text>
</comment>
<dbReference type="EMBL" id="QGKX02002183">
    <property type="protein sequence ID" value="KAF3484984.1"/>
    <property type="molecule type" value="Genomic_DNA"/>
</dbReference>